<dbReference type="Proteomes" id="UP001178461">
    <property type="component" value="Chromosome 4"/>
</dbReference>
<protein>
    <submittedName>
        <fullName evidence="11">Surface glycoprotein CD200 receptor 1 isoform X1</fullName>
    </submittedName>
</protein>
<dbReference type="InterPro" id="IPR013106">
    <property type="entry name" value="Ig_V-set"/>
</dbReference>
<feature type="domain" description="Ig-like" evidence="10">
    <location>
        <begin position="211"/>
        <end position="272"/>
    </location>
</feature>
<evidence type="ECO:0000259" key="10">
    <source>
        <dbReference type="PROSITE" id="PS50835"/>
    </source>
</evidence>
<dbReference type="InterPro" id="IPR003599">
    <property type="entry name" value="Ig_sub"/>
</dbReference>
<keyword evidence="8" id="KW-0325">Glycoprotein</keyword>
<gene>
    <name evidence="11" type="ORF">PODLI_1B034756</name>
</gene>
<dbReference type="InterPro" id="IPR040012">
    <property type="entry name" value="CD200R"/>
</dbReference>
<sequence>MKRCSLYWWLNRHQNGCRGDIIVCAMEAKSGINFVLKNWSACALLTVTVVMATMGSFPARGSIQNKSEQHHANSSVTAMMVNNIKPQLAEGKSKTDAVVGTEVILTCPHQRPMIMVSWNANLKNGTVCYLSYISDRNQTGGNCSEDSMCWLSRPDKDSTLQIKSAQISSEGIYKCSTATADGTFSHEHNLTILVPPEASLIHDDINGTAICKAVAGKPAAQISWSPGGEYNTKSENLLNGTQTVTSIYKVNNSEGSKVTCFVSHPAWKESLSILLGGQSKKEDVTITILFSSLAGVLGILLLSVFICLLYRRKREAAAPKSPETMSRPSIQESELEPYAIFVQVENVIYEKAGDFPQSE</sequence>
<evidence type="ECO:0000256" key="4">
    <source>
        <dbReference type="ARBA" id="ARBA00022989"/>
    </source>
</evidence>
<keyword evidence="5 9" id="KW-0472">Membrane</keyword>
<keyword evidence="3 9" id="KW-0812">Transmembrane</keyword>
<evidence type="ECO:0000256" key="3">
    <source>
        <dbReference type="ARBA" id="ARBA00022692"/>
    </source>
</evidence>
<evidence type="ECO:0000313" key="12">
    <source>
        <dbReference type="Proteomes" id="UP001178461"/>
    </source>
</evidence>
<name>A0AA35K764_9SAUR</name>
<evidence type="ECO:0000256" key="7">
    <source>
        <dbReference type="ARBA" id="ARBA00023170"/>
    </source>
</evidence>
<dbReference type="Pfam" id="PF08205">
    <property type="entry name" value="C2-set_2"/>
    <property type="match status" value="1"/>
</dbReference>
<evidence type="ECO:0000256" key="8">
    <source>
        <dbReference type="ARBA" id="ARBA00023180"/>
    </source>
</evidence>
<dbReference type="PANTHER" id="PTHR21462">
    <property type="entry name" value="CELL SURFACE GLYCOPROTEIN OX2 RECEPTOR PRECURSOR"/>
    <property type="match status" value="1"/>
</dbReference>
<feature type="domain" description="Ig-like" evidence="10">
    <location>
        <begin position="86"/>
        <end position="191"/>
    </location>
</feature>
<evidence type="ECO:0000313" key="11">
    <source>
        <dbReference type="EMBL" id="CAI5773001.1"/>
    </source>
</evidence>
<dbReference type="GO" id="GO:0150077">
    <property type="term" value="P:regulation of neuroinflammatory response"/>
    <property type="evidence" value="ECO:0007669"/>
    <property type="project" value="InterPro"/>
</dbReference>
<dbReference type="InterPro" id="IPR007110">
    <property type="entry name" value="Ig-like_dom"/>
</dbReference>
<evidence type="ECO:0000256" key="2">
    <source>
        <dbReference type="ARBA" id="ARBA00008215"/>
    </source>
</evidence>
<comment type="similarity">
    <text evidence="2">Belongs to the CD200R family.</text>
</comment>
<dbReference type="GO" id="GO:0009897">
    <property type="term" value="C:external side of plasma membrane"/>
    <property type="evidence" value="ECO:0007669"/>
    <property type="project" value="TreeGrafter"/>
</dbReference>
<reference evidence="11" key="1">
    <citation type="submission" date="2022-12" db="EMBL/GenBank/DDBJ databases">
        <authorList>
            <person name="Alioto T."/>
            <person name="Alioto T."/>
            <person name="Gomez Garrido J."/>
        </authorList>
    </citation>
    <scope>NUCLEOTIDE SEQUENCE</scope>
</reference>
<dbReference type="AlphaFoldDB" id="A0AA35K764"/>
<dbReference type="InterPro" id="IPR013162">
    <property type="entry name" value="CD80_C2-set"/>
</dbReference>
<feature type="transmembrane region" description="Helical" evidence="9">
    <location>
        <begin position="288"/>
        <end position="310"/>
    </location>
</feature>
<dbReference type="PANTHER" id="PTHR21462:SF2">
    <property type="entry name" value="CELL SURFACE GLYCOPROTEIN CD200 RECEPTOR 2"/>
    <property type="match status" value="1"/>
</dbReference>
<evidence type="ECO:0000256" key="1">
    <source>
        <dbReference type="ARBA" id="ARBA00004167"/>
    </source>
</evidence>
<dbReference type="SUPFAM" id="SSF48726">
    <property type="entry name" value="Immunoglobulin"/>
    <property type="match status" value="2"/>
</dbReference>
<evidence type="ECO:0000256" key="6">
    <source>
        <dbReference type="ARBA" id="ARBA00023157"/>
    </source>
</evidence>
<comment type="subcellular location">
    <subcellularLocation>
        <location evidence="1">Membrane</location>
        <topology evidence="1">Single-pass membrane protein</topology>
    </subcellularLocation>
</comment>
<keyword evidence="12" id="KW-1185">Reference proteome</keyword>
<dbReference type="Gene3D" id="2.60.40.10">
    <property type="entry name" value="Immunoglobulins"/>
    <property type="match status" value="2"/>
</dbReference>
<dbReference type="EMBL" id="OX395129">
    <property type="protein sequence ID" value="CAI5773001.1"/>
    <property type="molecule type" value="Genomic_DNA"/>
</dbReference>
<keyword evidence="6" id="KW-1015">Disulfide bond</keyword>
<dbReference type="GO" id="GO:0038023">
    <property type="term" value="F:signaling receptor activity"/>
    <property type="evidence" value="ECO:0007669"/>
    <property type="project" value="InterPro"/>
</dbReference>
<keyword evidence="7 11" id="KW-0675">Receptor</keyword>
<dbReference type="InterPro" id="IPR036179">
    <property type="entry name" value="Ig-like_dom_sf"/>
</dbReference>
<proteinExistence type="inferred from homology"/>
<dbReference type="SMART" id="SM00409">
    <property type="entry name" value="IG"/>
    <property type="match status" value="1"/>
</dbReference>
<keyword evidence="4 9" id="KW-1133">Transmembrane helix</keyword>
<evidence type="ECO:0000256" key="5">
    <source>
        <dbReference type="ARBA" id="ARBA00023136"/>
    </source>
</evidence>
<dbReference type="Pfam" id="PF07686">
    <property type="entry name" value="V-set"/>
    <property type="match status" value="1"/>
</dbReference>
<accession>A0AA35K764</accession>
<dbReference type="PROSITE" id="PS50835">
    <property type="entry name" value="IG_LIKE"/>
    <property type="match status" value="2"/>
</dbReference>
<evidence type="ECO:0000256" key="9">
    <source>
        <dbReference type="SAM" id="Phobius"/>
    </source>
</evidence>
<dbReference type="InterPro" id="IPR013783">
    <property type="entry name" value="Ig-like_fold"/>
</dbReference>
<organism evidence="11 12">
    <name type="scientific">Podarcis lilfordi</name>
    <name type="common">Lilford's wall lizard</name>
    <dbReference type="NCBI Taxonomy" id="74358"/>
    <lineage>
        <taxon>Eukaryota</taxon>
        <taxon>Metazoa</taxon>
        <taxon>Chordata</taxon>
        <taxon>Craniata</taxon>
        <taxon>Vertebrata</taxon>
        <taxon>Euteleostomi</taxon>
        <taxon>Lepidosauria</taxon>
        <taxon>Squamata</taxon>
        <taxon>Bifurcata</taxon>
        <taxon>Unidentata</taxon>
        <taxon>Episquamata</taxon>
        <taxon>Laterata</taxon>
        <taxon>Lacertibaenia</taxon>
        <taxon>Lacertidae</taxon>
        <taxon>Podarcis</taxon>
    </lineage>
</organism>